<dbReference type="EMBL" id="VXIV02000802">
    <property type="protein sequence ID" value="KAF6035962.1"/>
    <property type="molecule type" value="Genomic_DNA"/>
</dbReference>
<comment type="caution">
    <text evidence="1">The sequence shown here is derived from an EMBL/GenBank/DDBJ whole genome shotgun (WGS) entry which is preliminary data.</text>
</comment>
<accession>A0A7J7KBE1</accession>
<name>A0A7J7KBE1_BUGNE</name>
<organism evidence="1 2">
    <name type="scientific">Bugula neritina</name>
    <name type="common">Brown bryozoan</name>
    <name type="synonym">Sertularia neritina</name>
    <dbReference type="NCBI Taxonomy" id="10212"/>
    <lineage>
        <taxon>Eukaryota</taxon>
        <taxon>Metazoa</taxon>
        <taxon>Spiralia</taxon>
        <taxon>Lophotrochozoa</taxon>
        <taxon>Bryozoa</taxon>
        <taxon>Gymnolaemata</taxon>
        <taxon>Cheilostomatida</taxon>
        <taxon>Flustrina</taxon>
        <taxon>Buguloidea</taxon>
        <taxon>Bugulidae</taxon>
        <taxon>Bugula</taxon>
    </lineage>
</organism>
<dbReference type="Proteomes" id="UP000593567">
    <property type="component" value="Unassembled WGS sequence"/>
</dbReference>
<proteinExistence type="predicted"/>
<sequence>MAQTRFVRRHLNMEVKDVCSSLSNIVSTIENTLVEATGYIQSGSLEDFVSNKVGCLFKVIRCYSDEFKRLSIFTKRELDDFCQGHFRESGVQQAVADLDEAEIKWEEFLQDVDKGLLGSNDTSAALPRAGDLLTLNTVLTDARTQQEVEIKTLFRGDPVLLILLRHFA</sequence>
<gene>
    <name evidence="1" type="ORF">EB796_005729</name>
</gene>
<protein>
    <submittedName>
        <fullName evidence="1">Sell</fullName>
    </submittedName>
</protein>
<dbReference type="OrthoDB" id="40334at2759"/>
<keyword evidence="2" id="KW-1185">Reference proteome</keyword>
<evidence type="ECO:0000313" key="2">
    <source>
        <dbReference type="Proteomes" id="UP000593567"/>
    </source>
</evidence>
<evidence type="ECO:0000313" key="1">
    <source>
        <dbReference type="EMBL" id="KAF6035962.1"/>
    </source>
</evidence>
<dbReference type="AlphaFoldDB" id="A0A7J7KBE1"/>
<reference evidence="1" key="1">
    <citation type="submission" date="2020-06" db="EMBL/GenBank/DDBJ databases">
        <title>Draft genome of Bugula neritina, a colonial animal packing powerful symbionts and potential medicines.</title>
        <authorList>
            <person name="Rayko M."/>
        </authorList>
    </citation>
    <scope>NUCLEOTIDE SEQUENCE [LARGE SCALE GENOMIC DNA]</scope>
    <source>
        <strain evidence="1">Kwan_BN1</strain>
    </source>
</reference>